<dbReference type="InterPro" id="IPR001789">
    <property type="entry name" value="Sig_transdc_resp-reg_receiver"/>
</dbReference>
<dbReference type="GO" id="GO:0000160">
    <property type="term" value="P:phosphorelay signal transduction system"/>
    <property type="evidence" value="ECO:0007669"/>
    <property type="project" value="InterPro"/>
</dbReference>
<feature type="modified residue" description="4-aspartylphosphate" evidence="1">
    <location>
        <position position="247"/>
    </location>
</feature>
<proteinExistence type="predicted"/>
<dbReference type="InterPro" id="IPR036061">
    <property type="entry name" value="CheW-like_dom_sf"/>
</dbReference>
<keyword evidence="5" id="KW-1185">Reference proteome</keyword>
<dbReference type="AlphaFoldDB" id="A0A562VPL2"/>
<dbReference type="InterPro" id="IPR002545">
    <property type="entry name" value="CheW-lke_dom"/>
</dbReference>
<dbReference type="SMART" id="SM00260">
    <property type="entry name" value="CheW"/>
    <property type="match status" value="1"/>
</dbReference>
<dbReference type="PROSITE" id="PS50851">
    <property type="entry name" value="CHEW"/>
    <property type="match status" value="1"/>
</dbReference>
<dbReference type="Pfam" id="PF00072">
    <property type="entry name" value="Response_reg"/>
    <property type="match status" value="1"/>
</dbReference>
<name>A0A562VPL2_9BACT</name>
<dbReference type="Gene3D" id="3.40.50.2300">
    <property type="match status" value="1"/>
</dbReference>
<dbReference type="SUPFAM" id="SSF52172">
    <property type="entry name" value="CheY-like"/>
    <property type="match status" value="1"/>
</dbReference>
<dbReference type="Pfam" id="PF01584">
    <property type="entry name" value="CheW"/>
    <property type="match status" value="1"/>
</dbReference>
<dbReference type="SUPFAM" id="SSF50341">
    <property type="entry name" value="CheW-like"/>
    <property type="match status" value="1"/>
</dbReference>
<dbReference type="Gene3D" id="2.40.50.180">
    <property type="entry name" value="CheA-289, Domain 4"/>
    <property type="match status" value="1"/>
</dbReference>
<feature type="domain" description="CheW-like" evidence="3">
    <location>
        <begin position="16"/>
        <end position="161"/>
    </location>
</feature>
<comment type="caution">
    <text evidence="4">The sequence shown here is derived from an EMBL/GenBank/DDBJ whole genome shotgun (WGS) entry which is preliminary data.</text>
</comment>
<gene>
    <name evidence="4" type="ORF">JN12_01437</name>
</gene>
<dbReference type="PANTHER" id="PTHR47233:SF3">
    <property type="entry name" value="CHEMOTAXIS PROTEIN CHEV"/>
    <property type="match status" value="1"/>
</dbReference>
<feature type="domain" description="Response regulatory" evidence="2">
    <location>
        <begin position="185"/>
        <end position="314"/>
    </location>
</feature>
<evidence type="ECO:0000256" key="1">
    <source>
        <dbReference type="PROSITE-ProRule" id="PRU00169"/>
    </source>
</evidence>
<sequence>MEPTANAVLLESDTNELEIVEFRVDEVDASGTVIPCYYGVNVAKVREIIRLPHLWKSFHSHAAVEGMIQLRDQVIAVINLATLLNKSADGIDPDRVIVLEFNRMKVGVLVHSVSRIYRISWEQVEPPGPMVSCTQITGLVKMADRIILVLDFEKIIGELAGTSLFFALDEKLLSGQESQDRTTRRILVADDSPFIRNTMCSKLRGAGYQVEEASNGEEAWDLLAAKLERCKATGCNLSDEVSLLITDVEMPKMDGLHLTSRVKKNTDLSQLPVVIFSSLASEDNIRKWHSLGADGIITKPDLPNLVSVADRLLFGSELASL</sequence>
<dbReference type="Proteomes" id="UP000319449">
    <property type="component" value="Unassembled WGS sequence"/>
</dbReference>
<keyword evidence="1" id="KW-0597">Phosphoprotein</keyword>
<dbReference type="GO" id="GO:0006935">
    <property type="term" value="P:chemotaxis"/>
    <property type="evidence" value="ECO:0007669"/>
    <property type="project" value="InterPro"/>
</dbReference>
<dbReference type="InterPro" id="IPR011006">
    <property type="entry name" value="CheY-like_superfamily"/>
</dbReference>
<dbReference type="EMBL" id="VLLN01000007">
    <property type="protein sequence ID" value="TWJ19637.1"/>
    <property type="molecule type" value="Genomic_DNA"/>
</dbReference>
<dbReference type="Gene3D" id="2.30.30.40">
    <property type="entry name" value="SH3 Domains"/>
    <property type="match status" value="1"/>
</dbReference>
<dbReference type="SMART" id="SM00448">
    <property type="entry name" value="REC"/>
    <property type="match status" value="1"/>
</dbReference>
<dbReference type="PANTHER" id="PTHR47233">
    <property type="entry name" value="CHEMOTAXIS PROTEIN CHEV"/>
    <property type="match status" value="1"/>
</dbReference>
<protein>
    <submittedName>
        <fullName evidence="4">Two-component system chemotaxis response regulator CheV</fullName>
    </submittedName>
</protein>
<dbReference type="PROSITE" id="PS50110">
    <property type="entry name" value="RESPONSE_REGULATORY"/>
    <property type="match status" value="1"/>
</dbReference>
<evidence type="ECO:0000313" key="4">
    <source>
        <dbReference type="EMBL" id="TWJ19637.1"/>
    </source>
</evidence>
<accession>A0A562VPL2</accession>
<evidence type="ECO:0000259" key="3">
    <source>
        <dbReference type="PROSITE" id="PS50851"/>
    </source>
</evidence>
<evidence type="ECO:0000259" key="2">
    <source>
        <dbReference type="PROSITE" id="PS50110"/>
    </source>
</evidence>
<dbReference type="OrthoDB" id="9806105at2"/>
<evidence type="ECO:0000313" key="5">
    <source>
        <dbReference type="Proteomes" id="UP000319449"/>
    </source>
</evidence>
<dbReference type="RefSeq" id="WP_145020422.1">
    <property type="nucleotide sequence ID" value="NZ_VLLN01000007.1"/>
</dbReference>
<organism evidence="4 5">
    <name type="scientific">Geobacter argillaceus</name>
    <dbReference type="NCBI Taxonomy" id="345631"/>
    <lineage>
        <taxon>Bacteria</taxon>
        <taxon>Pseudomonadati</taxon>
        <taxon>Thermodesulfobacteriota</taxon>
        <taxon>Desulfuromonadia</taxon>
        <taxon>Geobacterales</taxon>
        <taxon>Geobacteraceae</taxon>
        <taxon>Geobacter</taxon>
    </lineage>
</organism>
<dbReference type="InterPro" id="IPR024181">
    <property type="entry name" value="Chemotax_regulator_CheV"/>
</dbReference>
<dbReference type="PIRSF" id="PIRSF002867">
    <property type="entry name" value="CheV"/>
    <property type="match status" value="1"/>
</dbReference>
<reference evidence="4 5" key="1">
    <citation type="submission" date="2019-07" db="EMBL/GenBank/DDBJ databases">
        <title>Genomic Encyclopedia of Archaeal and Bacterial Type Strains, Phase II (KMG-II): from individual species to whole genera.</title>
        <authorList>
            <person name="Goeker M."/>
        </authorList>
    </citation>
    <scope>NUCLEOTIDE SEQUENCE [LARGE SCALE GENOMIC DNA]</scope>
    <source>
        <strain evidence="4 5">ATCC BAA-1139</strain>
    </source>
</reference>